<evidence type="ECO:0000256" key="1">
    <source>
        <dbReference type="ARBA" id="ARBA00022741"/>
    </source>
</evidence>
<evidence type="ECO:0000313" key="4">
    <source>
        <dbReference type="EMBL" id="KAK0599702.1"/>
    </source>
</evidence>
<keyword evidence="5" id="KW-1185">Reference proteome</keyword>
<organism evidence="4 5">
    <name type="scientific">Acer saccharum</name>
    <name type="common">Sugar maple</name>
    <dbReference type="NCBI Taxonomy" id="4024"/>
    <lineage>
        <taxon>Eukaryota</taxon>
        <taxon>Viridiplantae</taxon>
        <taxon>Streptophyta</taxon>
        <taxon>Embryophyta</taxon>
        <taxon>Tracheophyta</taxon>
        <taxon>Spermatophyta</taxon>
        <taxon>Magnoliopsida</taxon>
        <taxon>eudicotyledons</taxon>
        <taxon>Gunneridae</taxon>
        <taxon>Pentapetalae</taxon>
        <taxon>rosids</taxon>
        <taxon>malvids</taxon>
        <taxon>Sapindales</taxon>
        <taxon>Sapindaceae</taxon>
        <taxon>Hippocastanoideae</taxon>
        <taxon>Acereae</taxon>
        <taxon>Acer</taxon>
    </lineage>
</organism>
<dbReference type="EMBL" id="JAUESC010000003">
    <property type="protein sequence ID" value="KAK0599702.1"/>
    <property type="molecule type" value="Genomic_DNA"/>
</dbReference>
<name>A0AA39T0D4_ACESA</name>
<evidence type="ECO:0000313" key="5">
    <source>
        <dbReference type="Proteomes" id="UP001168877"/>
    </source>
</evidence>
<dbReference type="Gene3D" id="1.10.510.10">
    <property type="entry name" value="Transferase(Phosphotransferase) domain 1"/>
    <property type="match status" value="2"/>
</dbReference>
<gene>
    <name evidence="4" type="ORF">LWI29_007806</name>
</gene>
<reference evidence="4" key="2">
    <citation type="submission" date="2023-06" db="EMBL/GenBank/DDBJ databases">
        <authorList>
            <person name="Swenson N.G."/>
            <person name="Wegrzyn J.L."/>
            <person name="Mcevoy S.L."/>
        </authorList>
    </citation>
    <scope>NUCLEOTIDE SEQUENCE</scope>
    <source>
        <strain evidence="4">NS2018</strain>
        <tissue evidence="4">Leaf</tissue>
    </source>
</reference>
<sequence>MDSFLRKKEYWEKPKKLAFMKNGAILLEKLIASSDGKYNPIRSFSAKEMKRATNNYDAQKVIKTDSLYELYKGFLQDRPVSVMKFKADQGYAKEESFNNIVFASQMCQKNAMKLIGCCLETQLPILVFESIEYGTLADRIYSPRKPCFEPLLLKHRLKIAMEIANVVTYLHIGFTRPIVFRAIKPSNILFDEESVAKLFDFSLCMSIPEGETYIKDKVRGTPGLIAPEYMGKGVLNEKSDVFSFGVFLFVLLTGQRIADPARREAGDEYFLLDHVRKYNERKKFDEIIDPIIVGVVQSCQEKQKQLQDFKDLAWYNSTLADHIHSPHQPHFEPLLWTHRLKIASERADATAHLHIGFSRPIVFGDINPSKILLDENCNVAKLFDFSLAESIPKGETHINDAMPRCMSGYVAPECVYLGIVNEKCDVYGFGVLLFVLLTGRRILKISGHETGDDYWLLDYVNKYNENKQYCWRWTMSQNNGAISSFQGACL</sequence>
<dbReference type="GO" id="GO:0005886">
    <property type="term" value="C:plasma membrane"/>
    <property type="evidence" value="ECO:0007669"/>
    <property type="project" value="TreeGrafter"/>
</dbReference>
<dbReference type="InterPro" id="IPR011009">
    <property type="entry name" value="Kinase-like_dom_sf"/>
</dbReference>
<dbReference type="AlphaFoldDB" id="A0AA39T0D4"/>
<feature type="domain" description="Protein kinase" evidence="3">
    <location>
        <begin position="27"/>
        <end position="315"/>
    </location>
</feature>
<dbReference type="SUPFAM" id="SSF56112">
    <property type="entry name" value="Protein kinase-like (PK-like)"/>
    <property type="match status" value="2"/>
</dbReference>
<accession>A0AA39T0D4</accession>
<evidence type="ECO:0000256" key="2">
    <source>
        <dbReference type="ARBA" id="ARBA00022840"/>
    </source>
</evidence>
<dbReference type="Proteomes" id="UP001168877">
    <property type="component" value="Unassembled WGS sequence"/>
</dbReference>
<dbReference type="GO" id="GO:0005524">
    <property type="term" value="F:ATP binding"/>
    <property type="evidence" value="ECO:0007669"/>
    <property type="project" value="UniProtKB-KW"/>
</dbReference>
<comment type="caution">
    <text evidence="4">The sequence shown here is derived from an EMBL/GenBank/DDBJ whole genome shotgun (WGS) entry which is preliminary data.</text>
</comment>
<dbReference type="PANTHER" id="PTHR27005:SF466">
    <property type="entry name" value="NON-FUNCTIONAL PSEUDOKINASE ZED1-LIKE"/>
    <property type="match status" value="1"/>
</dbReference>
<keyword evidence="2" id="KW-0067">ATP-binding</keyword>
<protein>
    <recommendedName>
        <fullName evidence="3">Protein kinase domain-containing protein</fullName>
    </recommendedName>
</protein>
<dbReference type="GO" id="GO:0007166">
    <property type="term" value="P:cell surface receptor signaling pathway"/>
    <property type="evidence" value="ECO:0007669"/>
    <property type="project" value="InterPro"/>
</dbReference>
<evidence type="ECO:0000259" key="3">
    <source>
        <dbReference type="PROSITE" id="PS50011"/>
    </source>
</evidence>
<dbReference type="PANTHER" id="PTHR27005">
    <property type="entry name" value="WALL-ASSOCIATED RECEPTOR KINASE-LIKE 21"/>
    <property type="match status" value="1"/>
</dbReference>
<dbReference type="Pfam" id="PF00069">
    <property type="entry name" value="Pkinase"/>
    <property type="match status" value="2"/>
</dbReference>
<keyword evidence="1" id="KW-0547">Nucleotide-binding</keyword>
<dbReference type="InterPro" id="IPR045274">
    <property type="entry name" value="WAK-like"/>
</dbReference>
<dbReference type="InterPro" id="IPR000719">
    <property type="entry name" value="Prot_kinase_dom"/>
</dbReference>
<reference evidence="4" key="1">
    <citation type="journal article" date="2022" name="Plant J.">
        <title>Strategies of tolerance reflected in two North American maple genomes.</title>
        <authorList>
            <person name="McEvoy S.L."/>
            <person name="Sezen U.U."/>
            <person name="Trouern-Trend A."/>
            <person name="McMahon S.M."/>
            <person name="Schaberg P.G."/>
            <person name="Yang J."/>
            <person name="Wegrzyn J.L."/>
            <person name="Swenson N.G."/>
        </authorList>
    </citation>
    <scope>NUCLEOTIDE SEQUENCE</scope>
    <source>
        <strain evidence="4">NS2018</strain>
    </source>
</reference>
<dbReference type="Gene3D" id="3.30.200.20">
    <property type="entry name" value="Phosphorylase Kinase, domain 1"/>
    <property type="match status" value="1"/>
</dbReference>
<dbReference type="GO" id="GO:0004674">
    <property type="term" value="F:protein serine/threonine kinase activity"/>
    <property type="evidence" value="ECO:0007669"/>
    <property type="project" value="TreeGrafter"/>
</dbReference>
<proteinExistence type="predicted"/>
<dbReference type="PROSITE" id="PS50011">
    <property type="entry name" value="PROTEIN_KINASE_DOM"/>
    <property type="match status" value="1"/>
</dbReference>